<keyword evidence="16" id="KW-0564">Palmitate</keyword>
<evidence type="ECO:0000256" key="2">
    <source>
        <dbReference type="ARBA" id="ARBA00022481"/>
    </source>
</evidence>
<dbReference type="PROSITE" id="PS51805">
    <property type="entry name" value="EPHD"/>
    <property type="match status" value="1"/>
</dbReference>
<comment type="subunit">
    <text evidence="23">Component of the MLL3 complex (also named ASCOM complex), at least composed of catalytic subunit KMT2C/MLL3, ASH2L, RBBP5, WDR5, NCOA6, DPY30, KDM6A, PAXIP1/PTIP, PAGR1 and alpha- and beta-tubulin. Forms a core complex with the evolutionary conserved subcomplex WRAD composed of WDR5, RBBP5, ASH2L/ASH2 and DPY30 subunits; WRAD differentially stimulates the methyltransferase activity. Interacts (via WIN motif) with WDR5.</text>
</comment>
<dbReference type="InterPro" id="IPR001214">
    <property type="entry name" value="SET_dom"/>
</dbReference>
<dbReference type="GO" id="GO:0016746">
    <property type="term" value="F:acyltransferase activity"/>
    <property type="evidence" value="ECO:0007669"/>
    <property type="project" value="UniProtKB-KW"/>
</dbReference>
<dbReference type="Gene3D" id="2.170.270.10">
    <property type="entry name" value="SET domain"/>
    <property type="match status" value="1"/>
</dbReference>
<feature type="compositionally biased region" description="Low complexity" evidence="27">
    <location>
        <begin position="3640"/>
        <end position="3650"/>
    </location>
</feature>
<feature type="region of interest" description="Disordered" evidence="27">
    <location>
        <begin position="1148"/>
        <end position="1175"/>
    </location>
</feature>
<evidence type="ECO:0000256" key="15">
    <source>
        <dbReference type="ARBA" id="ARBA00023125"/>
    </source>
</evidence>
<reference evidence="32 33" key="1">
    <citation type="submission" date="2024-05" db="EMBL/GenBank/DDBJ databases">
        <title>Culex pipiens pipiens assembly and annotation.</title>
        <authorList>
            <person name="Alout H."/>
            <person name="Durand T."/>
        </authorList>
    </citation>
    <scope>NUCLEOTIDE SEQUENCE [LARGE SCALE GENOMIC DNA]</scope>
    <source>
        <strain evidence="32">HA-2024</strain>
        <tissue evidence="32">Whole body</tissue>
    </source>
</reference>
<dbReference type="InterPro" id="IPR019787">
    <property type="entry name" value="Znf_PHD-finger"/>
</dbReference>
<dbReference type="Proteomes" id="UP001562425">
    <property type="component" value="Unassembled WGS sequence"/>
</dbReference>
<keyword evidence="6" id="KW-0949">S-adenosyl-L-methionine</keyword>
<evidence type="ECO:0000256" key="8">
    <source>
        <dbReference type="ARBA" id="ARBA00022737"/>
    </source>
</evidence>
<feature type="compositionally biased region" description="Low complexity" evidence="27">
    <location>
        <begin position="4282"/>
        <end position="4291"/>
    </location>
</feature>
<dbReference type="SUPFAM" id="SSF57903">
    <property type="entry name" value="FYVE/PHD zinc finger"/>
    <property type="match status" value="6"/>
</dbReference>
<dbReference type="Gene3D" id="1.10.30.10">
    <property type="entry name" value="High mobility group box domain"/>
    <property type="match status" value="1"/>
</dbReference>
<dbReference type="InterPro" id="IPR013083">
    <property type="entry name" value="Znf_RING/FYVE/PHD"/>
</dbReference>
<dbReference type="CDD" id="cd15489">
    <property type="entry name" value="PHD_SF"/>
    <property type="match status" value="1"/>
</dbReference>
<feature type="compositionally biased region" description="Polar residues" evidence="27">
    <location>
        <begin position="1941"/>
        <end position="1956"/>
    </location>
</feature>
<comment type="function">
    <text evidence="22">Histone methyltransferase that catalyzes methyl group transfer from S-adenosyl-L-methionine to the epsilon-amino group of 'Lys-4' of histone H3 (H3K4). Part of chromatin remodeling machinery predominantly forms H3K4me1 methylation marks at active chromatin sites where transcription and DNA repair take place. Likely plays a redundant role with KMT2D in enriching H3K4me1 mark on primed and active enhancer elements.</text>
</comment>
<keyword evidence="18" id="KW-0804">Transcription</keyword>
<dbReference type="CDD" id="cd15512">
    <property type="entry name" value="PHD4_KMT2C_like"/>
    <property type="match status" value="1"/>
</dbReference>
<dbReference type="PROSITE" id="PS50280">
    <property type="entry name" value="SET"/>
    <property type="match status" value="1"/>
</dbReference>
<feature type="region of interest" description="Disordered" evidence="27">
    <location>
        <begin position="3629"/>
        <end position="3650"/>
    </location>
</feature>
<protein>
    <recommendedName>
        <fullName evidence="24">Histone-lysine N-methyltransferase 2C</fullName>
    </recommendedName>
</protein>
<dbReference type="InterPro" id="IPR011011">
    <property type="entry name" value="Znf_FYVE_PHD"/>
</dbReference>
<dbReference type="EMBL" id="JBEHCU010009489">
    <property type="protein sequence ID" value="KAL1379791.1"/>
    <property type="molecule type" value="Genomic_DNA"/>
</dbReference>
<dbReference type="InterPro" id="IPR036910">
    <property type="entry name" value="HMG_box_dom_sf"/>
</dbReference>
<sequence>MMETDPALLMPAPEESPYFPEKYPGKVCALCALGERSQLGQGEMLRIEVKDSVEATVAAALSSQEDGKGSSGSSPSSGDKSPKTGAITLGIPPLLSSNKRQKGLNKCKNPVITAEYVDELEKIGHTEPLVVWRGPGAATGTLSNLEVVVAQALSKKCYFCSRYGASLVCKMSCPKSFHYPCIAAAGGFQVIQSYNCFCKEHLGQVPLVCTDDINCRQCSALGDVGNLMMCSICGDHYHGTCVGLAQLPGVRSGWQCGSCKKCQICRVPDSSEGRTVGCEQCDKIYHASCLRPIMTSIPKYGWKCRCCRICSDCGSRTPGAGASSRWHAHFSVCDSCYQQRNKGFSCPICHRAYRAAAHREMVKCSGCNKFVHSTCDAEADLSVYHAKKETNPDYEYLCSPCKTAIHSGRMAAMRRNSSVDDDSMSASQESLNDESMDVDVEPRERIMSGDIGLGKGKPYVASKIAKKRLGLSLSGTNRPKGTGKGFQKKSRLADFSRKRGPKAKMRGIFGVPGLGLQRPTADSSSSKASEEEPGGDNRLVLCSAKDKFVLTQDICVMCGAIGTDQEGCLIACTQCGQCYHPYCTNVKVTKVILQKGWRCLDCTICEGCGQRNDEGRLILCDDCDISYHTYCMDPPLEQVPQGNWKCKWCAICLKCGTNDPGYNCAWLNNYSECGPCASQVSCPCCGEGYADGELIIQCNQCERWLHCGCDQIKSENEAERCAEDGYNCLLCRPHDQPPPHLVPKKKLTQTPISTPKSTPKPEEKIIPLALEGNHYVDGVCLSEHGLHQIKSLQAEFGKRGKRKPKLQLQPPPPLDKDDGILAAIESVVAGSSLDNSFDDVKLEPLDPREEAEIYKDGMVWNDPVPPEGFALVTNEQGVVVLRKKRQRNLQKLGIGGFFVRNRAVRTKDGKEEDEIADGVVPQISEESASSEVKPKKKPIRRKQKNKLIEIYPTILQDAFFGRPLLNSSAPTKFETQESDDDAKSDVSDDKTIKLTADELKYVEEMRIKQEEKQAQEQKALQQSMEQEQTATAKTAQPATATTQQAADEAIKAEEDDNSDTEALKDVLGLPNDLIEEDFVNRIMNDDEELTKTSAAFDELTADGELGDGLVKATKNELDILSPDFNLDNLGNMDSKEVEEIFKNVMTDESQESQESMFANSMTPYTSNTSTPSHSIDVTKKALPQRYLNTMAMQQHSPQVQQPQQQPPTPTSGPPSMMGDPSMQQQVNLGMQSPQTPQQQQMMNPMGMPSPHIHQSPQHQPMGGPGPTMMIQSPLQQQPTTPGTPIHTMQTTPTTPQPQHMQMMPTPPQQQQMQPNMGMLQQPLQQQQQMVMNQQQQQLNRGYYSNNFLPQSKSFQGSFPTNNSSSNNNLHFNRERCPAKSRNRPCKASGFPVPLVVAQWVRWVNRLNSSSSFHSVADPLWEWVLPLRVSMGPMAGASAAQKMSERMRLDEPLNELATISSVLYCNTQHPELKLEFPNWADRCKQIFKRWRLLSTEQKQPYLQQARDNRSAIRMKKSQQVPPQINTTPSPSNDTNTLDSLIGEGSNNKLSTSAVTTSTSITTTSMSTCVTTSTNPLVLSGTMSDNATSNVISPAASSSSECGPGGSNSKPNLLVAANIANTFINLASVSTSVSSNESGVTPGVPLQTQPGPVAGQPVTTHVMKTFTIGTNRGSIFVPNVIATNISPHFTVHHHQYGLRNGPAPNVTVNPNGNFNTNSSAVIRPGFAHIRPFLPQNANINFNIIGNQSAIQSPILAASLQTINKIAQQQQQHVPHPLMPHHHARGTAVNKIINVCPTDGSQKILLATTSPVVQQHQPPGTPSPSYSPQRSQTPNLMTASNNPADQQIRVLTPSEIMRTLPSLDAASYETANQHNEPGDSTVERFLETVQFYITRFTEDQDKINAQQKSMREAEQERQWKQLQQQRAREQQTQQHLMMPDQRMQDPSNPSLQLQVSTDGSPMGPIASPSPTRTQFVSPVSKNRMVPLGGQNPPSSPVPNFQHPAAMGGGGRPGMQIPLQQQQQQQQQRPLPGQQQRPNQSPFSPQSQPPQSPHEMLPGSPASQGGLDPFARPPSEGMSDQNYIHHSPQTPRSVGHQSPIQTPNRSPAYSGQPMPNPQTAMRINLDAGYAQAPGTPRPQFSNQVRPTVYARPGDLFGPVQTSPFTSPRSDGFNQPQPQEGNRQLRDLLQRQQVPASGPGVVMGQQQQQQPTQQSPQPMQPQSPYGDDQQQQGMGQLGGPPMQTQQTQQPNQQMMQMTAPTADNGTFRQPLPPNMMNRPRLQMPGGVGGIRAQGGPGVIPGGPRLQIVRTGGQMVITQQNILQQQQLMRQRMQLPVGVNRPDGPFMSPQGPQQQMMQQQPQLGQQSVSQTDQQNIALLAQRLAGEGEAHIPASTAPAPITSGPIAQPQQAAAVQAQPGQQPAPDGSSEIPDSVSAELEKLEQEDNAGIGEVEGVGDIFGGLADDDDELLDSLTAEMGADFNILEYADPELDTTDGEKSNLLDSLELDEPEGDKAEDKAKAGPSGEVKTEMMDTGEKVEEQKAVPMGAPQEMVQPAPQLAGPMMQGQMPLMQQQQMQMQPMQQQQQVPQGLNPQQASQLQQLIGVGPGQQMQQQQQQQMQGPPQQLQQQLLAGQMKTVRPNMLTAAHLQQIQQQMQQQVQQAAAMGKPMAVGTQLLSKEGAVGVVTANNNVSVTVRTGLVNPSRIQQLKMGGHPGAMGQQNMMPGQQQQQQQRIVQQIQGNRIIQTVANPNQPGGPVPGQQQQQLVGVGGQSVLHQQLQQPPVVTQPGAVPVPGQQQPPPPPYPEPPPPYPGSQPGALGPPQQQQQPNQDFENLLANQQQQQQQQQGMRVIQQNLLPGQVPGQPGQMQMQPQQLPPMQQQQPQQPGQLQSPMGGQYIMQQQRINPQWRPQTPIPPGGAVANLINPLNKAAAGPSQQIAPPPAEVTARPIAVYQANLQPAPPVPPENITNEQERQIQLNYENWMNQQKISLENQLKHYETEIGKLRKVKKQLNTKQRQLKKAGNELSEPDMKELTQITADHAVVQKQLDNARKQQRQHTVLIGEYKTKQQAKMQAAGGSPAAQIAPPSPLMSPSPSSQQNMIHQPMAQSPLNNPMLQQPSQSPLHSPGPLMSQSPGPASVNSVMQSPGGNHTNSNSAMSPYNTMQQSPRIGTPHSQAADENPFSPGPSPSPSLPGRLTSPAPRMTSPQHRMSGQPMPPGRMVTSPGGQYVQQNIIVQQNQMMGQQQQAQLQQQNRFVRPQIIPNDPNVRMRVANSLQQQQMMQQNANIRQMQPGGYNSPIGSPQPMDNSFNGGQNNQQPSGGGGGGGGINNPSNPIPIMPGFGKYGYIKLGLRGGSPMWGNARITKGPPQQQQQPQQQPQAGPSQQQSEAAKKAAMMRSRITIVQKAAASQATPIEEVIAVDSSPDEKQQRMLDYDDEVDKRLVTTEVSLSSVAQGAEGDDIMESFAHTGYEMRASPLGAQIVSSDYELFAQDVVVDCVDNGKEGEKEVAKKTTKEGEKGTNERNIATTEDFEAMIDSRPKDADGKPEEDFIGDEQAKTGMKTPTKDTTVISVGLQQSPKPITYPGRIAIQQTLLQNRPPIVSAVHKKLVKDATETTAKLSIGNTTISVPILKSFPMSATPPKEGGQSQQKQQMSNQAKKVMNSTAISLSSITKNPSGTVISVAGQKINTTSIVTLSSLNLNQSTLITKTFARTSVNNPHPSTSSASQIKIQPVQSITPGQSSQMEIIKSAKPKAPSPSLGYAKLSSLTVTQDTSLPTKIFEDDSVSPDSSIGQEDADQLDKVDSAALDDATRGIDGSTEGETPTVIATAHEGSNDSHSSELKKQGVIPVHVISKSRENSKSPILGPAGQRVISSVPQLSPLSQPNELTMNAMNVSQQVRSIMSSVNPATSGTNIIQVGTSKQELTPTSSVSTISTISFDTVIPGKGDNMSKPETIASILKTVSGKTILPAAAVANASNKPEVGQQQGTMAGGPTKLLNQQLQIGRISPAVSSAGNNILVVKQGGVIIQGQTRIQPAEIPKSSVDSSSTSSIASILSSTLQQPQTRIVNFSEVSTITSQPPPGLIMTSRPGVISSATSSTTTTSILSATLSQPMKSSSTTSASMSTLLQNQLQGPAAAFRRSKSTDEAPAGFPRETPAQVISKRLSLEASNPVKTEPVDNNDDSNVSSTVSSTTGGQGCKFSTISSNVKTESDSQNVLLKQLLQNTGTGGATSSPTPPPMARPPTNQRAPSLGVVSSLEAQLARPVIPPSANPPAMQIISTQSAPTVVTTAPPVTTEPQQPPQKAPTPKLISRETSFVSKPAVSISASHPTPNLAANMLAASIKKEAAIASAAAAAAGTTVQPITVQSTLKTESGPMTVTQITTHPVQQLPPQQQQQPQQQQFQPSPFSEQPNVAFVKREMAPMPMMQMHQQQQQQSMGPKPLEFHQYQQHQQLPKPGTPVEIKKELPEEQHQQMPMASMSMEQIKQEPPTTLSAVPKEEPVALPANPEAAAKTAAEIAHELKKKKRREYQKNRRQQQILSNKEQHQTNKKKPRKSTRQEEDYDTYIDSLMLQLRQLPPMQILEPLLPRNFGVCPLFGTGDLTKFTNAKDYSISSGDLTGVRPPPEPPAPASTQRGFYDQEFPPIKFETEDRYRYDFVKDRDLDSPDTIISTSSPECGIRWESPLLFPGLRVIKEEDSEDEQTMVYKRMSPIIPIVAPIPIRLKKGISLSADRGLSCLIPGSNKENEGAIKESLGVKSRFGPPTPLKDSSNVTVTVTLSSTAAEDIMGVLRDLANILEIPPPMAYEIVERTTTPPSQKLGLYRTKGRDGKEGAPIDIQTILNGAAKFCRHCDVVILNTLITAMPSEFPLLSSDASQELESEELYFCSKACYRQFQWRPTNILEDKLVGGDKSKLELDLDDNPSLNAADIKQELSEDADISMTSFKSSDSRDSSLNDRKKKLDSSTEKDPGPPPKQLKGIKFKTFSANCFPVQRYKKPTEKEITETLFRMSITVTPTPRMPDDTRRLLNYDVDKWVHLNCALWSDGVYETVNGALMNLENTLQLSLSSVCTFCNNLGATIKCFKTRCANVYHLSCAMKDNCVFYKNKSTMCQTHAPKTEKDSELTTLSVQRRVYVDRDESRQVASVMHHSESNNLLRVGSLIFLSVGQLLPHQLQSFHTPNYIYPIGYKIMRFYWSMRRPNKRCRYVCSIADVCGRPEFRVLVQEASEEDIELRDITPKAVWQRILDPMATLRKDCQIVQLFPRYISGEDLFGLTEPAVVRILESLPGIETLTDYRFKYGRNPLLELPLAINPSGAARTEPKLKHTLSWKKPHTQRTGSVSQRPTFVPTSSPAGEVACPYSKQFVHSKSSQYKKMKLEWRNNVFLARSKIQGLGLYAARDLEKHTMVIEYIGEVIRVEVSELREKQYEARNRGIYMFRLDEDRVVDATLSGGLARYINHSCNPNCVTEIVEVEREVRIIIFAKRRINRGEELSYDYKFDIEDDAHKISCMCGAPNCKKWMN</sequence>
<evidence type="ECO:0000256" key="3">
    <source>
        <dbReference type="ARBA" id="ARBA00022553"/>
    </source>
</evidence>
<evidence type="ECO:0000256" key="18">
    <source>
        <dbReference type="ARBA" id="ARBA00023163"/>
    </source>
</evidence>
<evidence type="ECO:0000256" key="20">
    <source>
        <dbReference type="ARBA" id="ARBA00023288"/>
    </source>
</evidence>
<dbReference type="GO" id="GO:0098687">
    <property type="term" value="C:chromosomal region"/>
    <property type="evidence" value="ECO:0007669"/>
    <property type="project" value="UniProtKB-ARBA"/>
</dbReference>
<evidence type="ECO:0000259" key="28">
    <source>
        <dbReference type="PROSITE" id="PS50016"/>
    </source>
</evidence>
<dbReference type="SMART" id="SM00249">
    <property type="entry name" value="PHD"/>
    <property type="match status" value="8"/>
</dbReference>
<evidence type="ECO:0000256" key="1">
    <source>
        <dbReference type="ARBA" id="ARBA00004123"/>
    </source>
</evidence>
<evidence type="ECO:0000256" key="5">
    <source>
        <dbReference type="ARBA" id="ARBA00022679"/>
    </source>
</evidence>
<feature type="region of interest" description="Disordered" evidence="27">
    <location>
        <begin position="2778"/>
        <end position="2821"/>
    </location>
</feature>
<dbReference type="InterPro" id="IPR003616">
    <property type="entry name" value="Post-SET_dom"/>
</dbReference>
<feature type="compositionally biased region" description="Polar residues" evidence="27">
    <location>
        <begin position="2155"/>
        <end position="2175"/>
    </location>
</feature>
<feature type="compositionally biased region" description="Low complexity" evidence="27">
    <location>
        <begin position="2010"/>
        <end position="2042"/>
    </location>
</feature>
<dbReference type="GO" id="GO:0008270">
    <property type="term" value="F:zinc ion binding"/>
    <property type="evidence" value="ECO:0007669"/>
    <property type="project" value="UniProtKB-KW"/>
</dbReference>
<dbReference type="FunFam" id="3.30.160.360:FF:000001">
    <property type="entry name" value="Histone-lysine N-methyltransferase"/>
    <property type="match status" value="1"/>
</dbReference>
<feature type="compositionally biased region" description="Low complexity" evidence="27">
    <location>
        <begin position="1193"/>
        <end position="1203"/>
    </location>
</feature>
<feature type="domain" description="PHD-type" evidence="28">
    <location>
        <begin position="212"/>
        <end position="262"/>
    </location>
</feature>
<dbReference type="FunFam" id="3.30.40.10:FF:000407">
    <property type="entry name" value="Histone-lysine N-methyltransferase MLL3"/>
    <property type="match status" value="1"/>
</dbReference>
<evidence type="ECO:0000256" key="26">
    <source>
        <dbReference type="SAM" id="Coils"/>
    </source>
</evidence>
<dbReference type="FunFam" id="3.30.40.10:FF:000548">
    <property type="entry name" value="Putative Histone-lysine N-methyltransferase MLL3"/>
    <property type="match status" value="1"/>
</dbReference>
<feature type="compositionally biased region" description="Low complexity" evidence="27">
    <location>
        <begin position="1229"/>
        <end position="1250"/>
    </location>
</feature>
<evidence type="ECO:0000256" key="10">
    <source>
        <dbReference type="ARBA" id="ARBA00022833"/>
    </source>
</evidence>
<keyword evidence="17" id="KW-0010">Activator</keyword>
<dbReference type="Gene3D" id="3.30.160.360">
    <property type="match status" value="1"/>
</dbReference>
<feature type="domain" description="SET" evidence="29">
    <location>
        <begin position="5373"/>
        <end position="5489"/>
    </location>
</feature>
<dbReference type="FunFam" id="3.30.40.10:FF:000002">
    <property type="entry name" value="Histone-lysine N-methyltransferase"/>
    <property type="match status" value="1"/>
</dbReference>
<feature type="region of interest" description="Disordered" evidence="27">
    <location>
        <begin position="4516"/>
        <end position="4555"/>
    </location>
</feature>
<evidence type="ECO:0000259" key="30">
    <source>
        <dbReference type="PROSITE" id="PS50868"/>
    </source>
</evidence>
<feature type="domain" description="PHD-type" evidence="28">
    <location>
        <begin position="343"/>
        <end position="404"/>
    </location>
</feature>
<feature type="domain" description="Post-SET" evidence="30">
    <location>
        <begin position="5497"/>
        <end position="5513"/>
    </location>
</feature>
<evidence type="ECO:0000256" key="11">
    <source>
        <dbReference type="ARBA" id="ARBA00022853"/>
    </source>
</evidence>
<dbReference type="InterPro" id="IPR034732">
    <property type="entry name" value="EPHD"/>
</dbReference>
<feature type="compositionally biased region" description="Low complexity" evidence="27">
    <location>
        <begin position="1016"/>
        <end position="1047"/>
    </location>
</feature>
<keyword evidence="10" id="KW-0862">Zinc</keyword>
<proteinExistence type="predicted"/>
<evidence type="ECO:0000256" key="4">
    <source>
        <dbReference type="ARBA" id="ARBA00022603"/>
    </source>
</evidence>
<dbReference type="FunFam" id="1.10.30.10:FF:000009">
    <property type="entry name" value="Histone-lysine N-methyltransferase"/>
    <property type="match status" value="1"/>
</dbReference>
<evidence type="ECO:0000256" key="23">
    <source>
        <dbReference type="ARBA" id="ARBA00065668"/>
    </source>
</evidence>
<dbReference type="FunFam" id="2.170.270.10:FF:000003">
    <property type="entry name" value="Histone-lysine N-methyltransferase"/>
    <property type="match status" value="1"/>
</dbReference>
<evidence type="ECO:0000256" key="27">
    <source>
        <dbReference type="SAM" id="MobiDB-lite"/>
    </source>
</evidence>
<keyword evidence="3" id="KW-0597">Phosphoprotein</keyword>
<dbReference type="GO" id="GO:0032259">
    <property type="term" value="P:methylation"/>
    <property type="evidence" value="ECO:0007669"/>
    <property type="project" value="UniProtKB-KW"/>
</dbReference>
<feature type="compositionally biased region" description="Low complexity" evidence="27">
    <location>
        <begin position="1524"/>
        <end position="1535"/>
    </location>
</feature>
<evidence type="ECO:0000256" key="14">
    <source>
        <dbReference type="ARBA" id="ARBA00023054"/>
    </source>
</evidence>
<evidence type="ECO:0000256" key="12">
    <source>
        <dbReference type="ARBA" id="ARBA00022990"/>
    </source>
</evidence>
<keyword evidence="13" id="KW-0805">Transcription regulation</keyword>
<feature type="region of interest" description="Disordered" evidence="27">
    <location>
        <begin position="1809"/>
        <end position="1841"/>
    </location>
</feature>
<feature type="compositionally biased region" description="Low complexity" evidence="27">
    <location>
        <begin position="2778"/>
        <end position="2789"/>
    </location>
</feature>
<dbReference type="PANTHER" id="PTHR45888:SF6">
    <property type="entry name" value="HL01030P-RELATED"/>
    <property type="match status" value="1"/>
</dbReference>
<evidence type="ECO:0000259" key="29">
    <source>
        <dbReference type="PROSITE" id="PS50280"/>
    </source>
</evidence>
<feature type="domain" description="PHD-type" evidence="28">
    <location>
        <begin position="679"/>
        <end position="734"/>
    </location>
</feature>
<evidence type="ECO:0000256" key="6">
    <source>
        <dbReference type="ARBA" id="ARBA00022691"/>
    </source>
</evidence>
<dbReference type="CDD" id="cd19171">
    <property type="entry name" value="SET_KMT2C_2D"/>
    <property type="match status" value="1"/>
</dbReference>
<comment type="subcellular location">
    <subcellularLocation>
        <location evidence="1">Nucleus</location>
    </subcellularLocation>
</comment>
<feature type="region of interest" description="Disordered" evidence="27">
    <location>
        <begin position="4070"/>
        <end position="4089"/>
    </location>
</feature>
<evidence type="ECO:0000256" key="7">
    <source>
        <dbReference type="ARBA" id="ARBA00022723"/>
    </source>
</evidence>
<evidence type="ECO:0000256" key="24">
    <source>
        <dbReference type="ARBA" id="ARBA00072631"/>
    </source>
</evidence>
<dbReference type="InterPro" id="IPR003889">
    <property type="entry name" value="FYrich_C"/>
</dbReference>
<dbReference type="PROSITE" id="PS51542">
    <property type="entry name" value="FYRN"/>
    <property type="match status" value="1"/>
</dbReference>
<feature type="region of interest" description="Disordered" evidence="27">
    <location>
        <begin position="797"/>
        <end position="816"/>
    </location>
</feature>
<dbReference type="SMART" id="SM00398">
    <property type="entry name" value="HMG"/>
    <property type="match status" value="1"/>
</dbReference>
<keyword evidence="8" id="KW-0677">Repeat</keyword>
<evidence type="ECO:0000256" key="19">
    <source>
        <dbReference type="ARBA" id="ARBA00023242"/>
    </source>
</evidence>
<organism evidence="32 33">
    <name type="scientific">Culex pipiens pipiens</name>
    <name type="common">Northern house mosquito</name>
    <dbReference type="NCBI Taxonomy" id="38569"/>
    <lineage>
        <taxon>Eukaryota</taxon>
        <taxon>Metazoa</taxon>
        <taxon>Ecdysozoa</taxon>
        <taxon>Arthropoda</taxon>
        <taxon>Hexapoda</taxon>
        <taxon>Insecta</taxon>
        <taxon>Pterygota</taxon>
        <taxon>Neoptera</taxon>
        <taxon>Endopterygota</taxon>
        <taxon>Diptera</taxon>
        <taxon>Nematocera</taxon>
        <taxon>Culicoidea</taxon>
        <taxon>Culicidae</taxon>
        <taxon>Culicinae</taxon>
        <taxon>Culicini</taxon>
        <taxon>Culex</taxon>
        <taxon>Culex</taxon>
    </lineage>
</organism>
<feature type="compositionally biased region" description="Polar residues" evidence="27">
    <location>
        <begin position="3124"/>
        <end position="3168"/>
    </location>
</feature>
<feature type="region of interest" description="Disordered" evidence="27">
    <location>
        <begin position="3351"/>
        <end position="3390"/>
    </location>
</feature>
<feature type="region of interest" description="Disordered" evidence="27">
    <location>
        <begin position="2706"/>
        <end position="2763"/>
    </location>
</feature>
<dbReference type="Pfam" id="PF13832">
    <property type="entry name" value="zf-HC5HC2H_2"/>
    <property type="match status" value="1"/>
</dbReference>
<feature type="compositionally biased region" description="Low complexity" evidence="27">
    <location>
        <begin position="2400"/>
        <end position="2418"/>
    </location>
</feature>
<feature type="region of interest" description="Disordered" evidence="27">
    <location>
        <begin position="4219"/>
        <end position="4243"/>
    </location>
</feature>
<keyword evidence="15" id="KW-0238">DNA-binding</keyword>
<feature type="region of interest" description="Disordered" evidence="27">
    <location>
        <begin position="1012"/>
        <end position="1059"/>
    </location>
</feature>
<feature type="region of interest" description="Disordered" evidence="27">
    <location>
        <begin position="4124"/>
        <end position="4192"/>
    </location>
</feature>
<feature type="compositionally biased region" description="Basic residues" evidence="27">
    <location>
        <begin position="4516"/>
        <end position="4528"/>
    </location>
</feature>
<feature type="region of interest" description="Disordered" evidence="27">
    <location>
        <begin position="4282"/>
        <end position="4302"/>
    </location>
</feature>
<feature type="region of interest" description="Disordered" evidence="27">
    <location>
        <begin position="4380"/>
        <end position="4404"/>
    </location>
</feature>
<feature type="coiled-coil region" evidence="26">
    <location>
        <begin position="2981"/>
        <end position="3047"/>
    </location>
</feature>
<dbReference type="PROSITE" id="PS51543">
    <property type="entry name" value="FYRC"/>
    <property type="match status" value="1"/>
</dbReference>
<dbReference type="CDD" id="cd15510">
    <property type="entry name" value="PHD2_KMT2C_like"/>
    <property type="match status" value="1"/>
</dbReference>
<feature type="region of interest" description="Disordered" evidence="27">
    <location>
        <begin position="3064"/>
        <end position="3218"/>
    </location>
</feature>
<evidence type="ECO:0000256" key="16">
    <source>
        <dbReference type="ARBA" id="ARBA00023139"/>
    </source>
</evidence>
<dbReference type="InterPro" id="IPR009071">
    <property type="entry name" value="HMG_box_dom"/>
</dbReference>
<dbReference type="CDD" id="cd15514">
    <property type="entry name" value="PHD6_KMT2C_like"/>
    <property type="match status" value="1"/>
</dbReference>
<evidence type="ECO:0000256" key="13">
    <source>
        <dbReference type="ARBA" id="ARBA00023015"/>
    </source>
</evidence>
<feature type="domain" description="PHD-type" evidence="28">
    <location>
        <begin position="259"/>
        <end position="310"/>
    </location>
</feature>
<gene>
    <name evidence="32" type="ORF">pipiens_014643</name>
</gene>
<evidence type="ECO:0000256" key="21">
    <source>
        <dbReference type="ARBA" id="ARBA00023315"/>
    </source>
</evidence>
<dbReference type="GO" id="GO:0005654">
    <property type="term" value="C:nucleoplasm"/>
    <property type="evidence" value="ECO:0007669"/>
    <property type="project" value="UniProtKB-ARBA"/>
</dbReference>
<keyword evidence="5" id="KW-0808">Transferase</keyword>
<feature type="region of interest" description="Disordered" evidence="27">
    <location>
        <begin position="742"/>
        <end position="761"/>
    </location>
</feature>
<evidence type="ECO:0000256" key="22">
    <source>
        <dbReference type="ARBA" id="ARBA00058707"/>
    </source>
</evidence>
<feature type="region of interest" description="Disordered" evidence="27">
    <location>
        <begin position="2482"/>
        <end position="2526"/>
    </location>
</feature>
<dbReference type="InterPro" id="IPR046341">
    <property type="entry name" value="SET_dom_sf"/>
</dbReference>
<feature type="compositionally biased region" description="Basic and acidic residues" evidence="27">
    <location>
        <begin position="4940"/>
        <end position="4962"/>
    </location>
</feature>
<feature type="compositionally biased region" description="Pro residues" evidence="27">
    <location>
        <begin position="2790"/>
        <end position="2806"/>
    </location>
</feature>
<feature type="domain" description="PHD-type" evidence="31">
    <location>
        <begin position="5001"/>
        <end position="5107"/>
    </location>
</feature>
<comment type="caution">
    <text evidence="32">The sequence shown here is derived from an EMBL/GenBank/DDBJ whole genome shotgun (WGS) entry which is preliminary data.</text>
</comment>
<feature type="region of interest" description="Disordered" evidence="27">
    <location>
        <begin position="2192"/>
        <end position="2248"/>
    </location>
</feature>
<dbReference type="CDD" id="cd15509">
    <property type="entry name" value="PHD1_KMT2C_like"/>
    <property type="match status" value="1"/>
</dbReference>
<evidence type="ECO:0000259" key="31">
    <source>
        <dbReference type="PROSITE" id="PS51805"/>
    </source>
</evidence>
<feature type="domain" description="PHD-type" evidence="28">
    <location>
        <begin position="552"/>
        <end position="605"/>
    </location>
</feature>
<dbReference type="SMART" id="SM00541">
    <property type="entry name" value="FYRN"/>
    <property type="match status" value="1"/>
</dbReference>
<keyword evidence="20" id="KW-0449">Lipoprotein</keyword>
<dbReference type="CDD" id="cd15513">
    <property type="entry name" value="PHD5_KMT2C_like"/>
    <property type="match status" value="1"/>
</dbReference>
<keyword evidence="7" id="KW-0479">Metal-binding</keyword>
<feature type="region of interest" description="Disordered" evidence="27">
    <location>
        <begin position="1193"/>
        <end position="1314"/>
    </location>
</feature>
<feature type="region of interest" description="Disordered" evidence="27">
    <location>
        <begin position="61"/>
        <end position="83"/>
    </location>
</feature>
<feature type="compositionally biased region" description="Low complexity" evidence="27">
    <location>
        <begin position="2713"/>
        <end position="2739"/>
    </location>
</feature>
<feature type="compositionally biased region" description="Low complexity" evidence="27">
    <location>
        <begin position="1917"/>
        <end position="1931"/>
    </location>
</feature>
<evidence type="ECO:0000256" key="9">
    <source>
        <dbReference type="ARBA" id="ARBA00022771"/>
    </source>
</evidence>
<feature type="compositionally biased region" description="Polar residues" evidence="27">
    <location>
        <begin position="2074"/>
        <end position="2105"/>
    </location>
</feature>
<keyword evidence="19" id="KW-0539">Nucleus</keyword>
<feature type="region of interest" description="Disordered" evidence="27">
    <location>
        <begin position="416"/>
        <end position="438"/>
    </location>
</feature>
<keyword evidence="2" id="KW-0488">Methylation</keyword>
<feature type="compositionally biased region" description="Low complexity" evidence="27">
    <location>
        <begin position="3360"/>
        <end position="3390"/>
    </location>
</feature>
<accession>A0ABD1CTN1</accession>
<dbReference type="PROSITE" id="PS50868">
    <property type="entry name" value="POST_SET"/>
    <property type="match status" value="1"/>
</dbReference>
<feature type="compositionally biased region" description="Low complexity" evidence="27">
    <location>
        <begin position="2807"/>
        <end position="2821"/>
    </location>
</feature>
<feature type="compositionally biased region" description="Low complexity" evidence="27">
    <location>
        <begin position="4381"/>
        <end position="4404"/>
    </location>
</feature>
<dbReference type="GO" id="GO:0003677">
    <property type="term" value="F:DNA binding"/>
    <property type="evidence" value="ECO:0007669"/>
    <property type="project" value="UniProtKB-KW"/>
</dbReference>
<keyword evidence="9 25" id="KW-0863">Zinc-finger</keyword>
<dbReference type="InterPro" id="IPR001965">
    <property type="entry name" value="Znf_PHD"/>
</dbReference>
<dbReference type="SUPFAM" id="SSF47095">
    <property type="entry name" value="HMG-box"/>
    <property type="match status" value="1"/>
</dbReference>
<dbReference type="Pfam" id="PF13771">
    <property type="entry name" value="zf-HC5HC2H"/>
    <property type="match status" value="1"/>
</dbReference>
<feature type="compositionally biased region" description="Low complexity" evidence="27">
    <location>
        <begin position="2194"/>
        <end position="2248"/>
    </location>
</feature>
<feature type="region of interest" description="Disordered" evidence="27">
    <location>
        <begin position="4933"/>
        <end position="4971"/>
    </location>
</feature>
<keyword evidence="21" id="KW-0012">Acyltransferase</keyword>
<dbReference type="FunFam" id="3.30.40.10:FF:000852">
    <property type="entry name" value="Histone-lysine N-methyltransferase 2C"/>
    <property type="match status" value="1"/>
</dbReference>
<dbReference type="SUPFAM" id="SSF82199">
    <property type="entry name" value="SET domain"/>
    <property type="match status" value="1"/>
</dbReference>
<evidence type="ECO:0000313" key="33">
    <source>
        <dbReference type="Proteomes" id="UP001562425"/>
    </source>
</evidence>
<feature type="compositionally biased region" description="Low complexity" evidence="27">
    <location>
        <begin position="3301"/>
        <end position="3312"/>
    </location>
</feature>
<keyword evidence="14 26" id="KW-0175">Coiled coil</keyword>
<feature type="domain" description="PHD-type" evidence="28">
    <location>
        <begin position="602"/>
        <end position="652"/>
    </location>
</feature>
<feature type="region of interest" description="Disordered" evidence="27">
    <location>
        <begin position="1901"/>
        <end position="2175"/>
    </location>
</feature>
<feature type="compositionally biased region" description="Basic and acidic residues" evidence="27">
    <location>
        <begin position="1906"/>
        <end position="1916"/>
    </location>
</feature>
<dbReference type="PROSITE" id="PS50016">
    <property type="entry name" value="ZF_PHD_2"/>
    <property type="match status" value="6"/>
</dbReference>
<feature type="compositionally biased region" description="Low complexity" evidence="27">
    <location>
        <begin position="2746"/>
        <end position="2763"/>
    </location>
</feature>
<feature type="region of interest" description="Disordered" evidence="27">
    <location>
        <begin position="3773"/>
        <end position="3794"/>
    </location>
</feature>
<feature type="compositionally biased region" description="Gly residues" evidence="27">
    <location>
        <begin position="3313"/>
        <end position="3322"/>
    </location>
</feature>
<dbReference type="Pfam" id="PF00856">
    <property type="entry name" value="SET"/>
    <property type="match status" value="1"/>
</dbReference>
<feature type="compositionally biased region" description="Polar residues" evidence="27">
    <location>
        <begin position="1965"/>
        <end position="1977"/>
    </location>
</feature>
<feature type="compositionally biased region" description="Low complexity" evidence="27">
    <location>
        <begin position="4176"/>
        <end position="4187"/>
    </location>
</feature>
<keyword evidence="33" id="KW-1185">Reference proteome</keyword>
<dbReference type="InterPro" id="IPR003888">
    <property type="entry name" value="FYrich_N"/>
</dbReference>
<feature type="region of interest" description="Disordered" evidence="27">
    <location>
        <begin position="3284"/>
        <end position="3328"/>
    </location>
</feature>
<dbReference type="PANTHER" id="PTHR45888">
    <property type="entry name" value="HL01030P-RELATED"/>
    <property type="match status" value="1"/>
</dbReference>
<keyword evidence="12" id="KW-0007">Acetylation</keyword>
<evidence type="ECO:0000313" key="32">
    <source>
        <dbReference type="EMBL" id="KAL1379791.1"/>
    </source>
</evidence>
<feature type="compositionally biased region" description="Polar residues" evidence="27">
    <location>
        <begin position="1152"/>
        <end position="1175"/>
    </location>
</feature>
<dbReference type="SMART" id="SM00317">
    <property type="entry name" value="SET"/>
    <property type="match status" value="1"/>
</dbReference>
<dbReference type="Pfam" id="PF05964">
    <property type="entry name" value="FYRN"/>
    <property type="match status" value="1"/>
</dbReference>
<feature type="region of interest" description="Disordered" evidence="27">
    <location>
        <begin position="2386"/>
        <end position="2425"/>
    </location>
</feature>
<feature type="region of interest" description="Disordered" evidence="27">
    <location>
        <begin position="2850"/>
        <end position="2883"/>
    </location>
</feature>
<dbReference type="Pfam" id="PF00628">
    <property type="entry name" value="PHD"/>
    <property type="match status" value="2"/>
</dbReference>
<dbReference type="Gene3D" id="3.30.40.10">
    <property type="entry name" value="Zinc/RING finger domain, C3HC4 (zinc finger)"/>
    <property type="match status" value="8"/>
</dbReference>
<dbReference type="GO" id="GO:0005700">
    <property type="term" value="C:polytene chromosome"/>
    <property type="evidence" value="ECO:0007669"/>
    <property type="project" value="UniProtKB-ARBA"/>
</dbReference>
<feature type="compositionally biased region" description="Low complexity" evidence="27">
    <location>
        <begin position="748"/>
        <end position="757"/>
    </location>
</feature>
<keyword evidence="4" id="KW-0489">Methyltransferase</keyword>
<dbReference type="GO" id="GO:0042800">
    <property type="term" value="F:histone H3K4 methyltransferase activity"/>
    <property type="evidence" value="ECO:0007669"/>
    <property type="project" value="UniProtKB-ARBA"/>
</dbReference>
<feature type="compositionally biased region" description="Low complexity" evidence="27">
    <location>
        <begin position="1271"/>
        <end position="1314"/>
    </location>
</feature>
<dbReference type="SMART" id="SM00542">
    <property type="entry name" value="FYRC"/>
    <property type="match status" value="1"/>
</dbReference>
<name>A0ABD1CTN1_CULPP</name>
<dbReference type="SMART" id="SM00508">
    <property type="entry name" value="PostSET"/>
    <property type="match status" value="1"/>
</dbReference>
<feature type="region of interest" description="Disordered" evidence="27">
    <location>
        <begin position="1512"/>
        <end position="1535"/>
    </location>
</feature>
<dbReference type="Pfam" id="PF05965">
    <property type="entry name" value="FYRC"/>
    <property type="match status" value="1"/>
</dbReference>
<feature type="region of interest" description="Disordered" evidence="27">
    <location>
        <begin position="2567"/>
        <end position="2589"/>
    </location>
</feature>
<keyword evidence="11" id="KW-0156">Chromatin regulator</keyword>
<evidence type="ECO:0000256" key="25">
    <source>
        <dbReference type="PROSITE-ProRule" id="PRU00146"/>
    </source>
</evidence>
<feature type="region of interest" description="Disordered" evidence="27">
    <location>
        <begin position="512"/>
        <end position="535"/>
    </location>
</feature>
<feature type="region of interest" description="Disordered" evidence="27">
    <location>
        <begin position="4607"/>
        <end position="4630"/>
    </location>
</feature>
<feature type="region of interest" description="Disordered" evidence="27">
    <location>
        <begin position="472"/>
        <end position="500"/>
    </location>
</feature>
<feature type="compositionally biased region" description="Polar residues" evidence="27">
    <location>
        <begin position="3091"/>
        <end position="3117"/>
    </location>
</feature>
<evidence type="ECO:0000256" key="17">
    <source>
        <dbReference type="ARBA" id="ARBA00023159"/>
    </source>
</evidence>